<dbReference type="PATRIC" id="fig|261654.4.peg.409"/>
<feature type="transmembrane region" description="Helical" evidence="1">
    <location>
        <begin position="98"/>
        <end position="117"/>
    </location>
</feature>
<keyword evidence="1" id="KW-1133">Transmembrane helix</keyword>
<dbReference type="AlphaFoldDB" id="A0A1A8Z2M8"/>
<sequence length="270" mass="28790">MSSSTAPAPSPVRVSWTERAARPAVLAALLFAAVRAGTVLAGGLPSRGWDYLFGLSLLVLGLAALVPMVVRQRNPWRRPARLVDAGAGRRRVPPMAGFGWFAAAQVLLGAGILQSFGLDLVRDTQTPTVVGWGFTSIMFLLAAFYLLLVTGLVVAFFRGDPRIDLTPAGVEIRDLFGRRSVPWAALTPGRPTPPRSGTVLRLRVARPELVRRRGLVFGRAGSPLVTLGWLAAHPGFLADALRHYVDHPAERAAIGTPAGDDALRRALGAS</sequence>
<proteinExistence type="predicted"/>
<name>A0A1A8Z2M8_9ACTN</name>
<gene>
    <name evidence="2" type="ORF">GA0070611_0407</name>
</gene>
<dbReference type="EMBL" id="LT594323">
    <property type="protein sequence ID" value="SBT38017.1"/>
    <property type="molecule type" value="Genomic_DNA"/>
</dbReference>
<evidence type="ECO:0000313" key="2">
    <source>
        <dbReference type="EMBL" id="SBT38017.1"/>
    </source>
</evidence>
<evidence type="ECO:0000313" key="3">
    <source>
        <dbReference type="Proteomes" id="UP000199385"/>
    </source>
</evidence>
<dbReference type="STRING" id="261654.GA0070611_0407"/>
<feature type="transmembrane region" description="Helical" evidence="1">
    <location>
        <begin position="51"/>
        <end position="70"/>
    </location>
</feature>
<keyword evidence="1" id="KW-0472">Membrane</keyword>
<dbReference type="Proteomes" id="UP000199385">
    <property type="component" value="Chromosome I"/>
</dbReference>
<reference evidence="3" key="1">
    <citation type="submission" date="2016-06" db="EMBL/GenBank/DDBJ databases">
        <authorList>
            <person name="Varghese N."/>
            <person name="Submissions Spin"/>
        </authorList>
    </citation>
    <scope>NUCLEOTIDE SEQUENCE [LARGE SCALE GENOMIC DNA]</scope>
    <source>
        <strain evidence="3">DSM 44815</strain>
    </source>
</reference>
<organism evidence="2 3">
    <name type="scientific">Micromonospora auratinigra</name>
    <dbReference type="NCBI Taxonomy" id="261654"/>
    <lineage>
        <taxon>Bacteria</taxon>
        <taxon>Bacillati</taxon>
        <taxon>Actinomycetota</taxon>
        <taxon>Actinomycetes</taxon>
        <taxon>Micromonosporales</taxon>
        <taxon>Micromonosporaceae</taxon>
        <taxon>Micromonospora</taxon>
    </lineage>
</organism>
<protein>
    <submittedName>
        <fullName evidence="2">PH domain-containing protein</fullName>
    </submittedName>
</protein>
<feature type="transmembrane region" description="Helical" evidence="1">
    <location>
        <begin position="129"/>
        <end position="157"/>
    </location>
</feature>
<accession>A0A1A8Z2M8</accession>
<evidence type="ECO:0000256" key="1">
    <source>
        <dbReference type="SAM" id="Phobius"/>
    </source>
</evidence>
<keyword evidence="1" id="KW-0812">Transmembrane</keyword>
<keyword evidence="3" id="KW-1185">Reference proteome</keyword>